<evidence type="ECO:0000313" key="2">
    <source>
        <dbReference type="Proteomes" id="UP001297581"/>
    </source>
</evidence>
<name>A0AAJ1BFH0_9GAMM</name>
<dbReference type="AlphaFoldDB" id="A0AAJ1BFH0"/>
<dbReference type="Proteomes" id="UP001297581">
    <property type="component" value="Unassembled WGS sequence"/>
</dbReference>
<comment type="caution">
    <text evidence="1">The sequence shown here is derived from an EMBL/GenBank/DDBJ whole genome shotgun (WGS) entry which is preliminary data.</text>
</comment>
<reference evidence="1 2" key="1">
    <citation type="submission" date="2022-02" db="EMBL/GenBank/DDBJ databases">
        <title>The genome sequence of Shewanella sp. 3B26.</title>
        <authorList>
            <person name="Du J."/>
        </authorList>
    </citation>
    <scope>NUCLEOTIDE SEQUENCE [LARGE SCALE GENOMIC DNA]</scope>
    <source>
        <strain evidence="1 2">3B26</strain>
    </source>
</reference>
<accession>A0AAJ1BFH0</accession>
<evidence type="ECO:0000313" key="1">
    <source>
        <dbReference type="EMBL" id="MCH4292889.1"/>
    </source>
</evidence>
<protein>
    <submittedName>
        <fullName evidence="1">Uncharacterized protein</fullName>
    </submittedName>
</protein>
<proteinExistence type="predicted"/>
<dbReference type="RefSeq" id="WP_240589529.1">
    <property type="nucleotide sequence ID" value="NZ_JAKUDL010000001.1"/>
</dbReference>
<sequence>MTRLVFLLLVLAASFFGYRHYLAPIPLESHFLASIPVKVRMLPEPNTASRMTGQVSVEQVVNQKAENRDMTLVVLAMGTAFDVFDDQDINELSLEDFDSISRRFGTDYGINASIIRRGFIQHNGKKGYELVINLGAEKGELVQHIYTHDNHLLLLMASYAGNDREKQTALAFLDSVEFL</sequence>
<keyword evidence="2" id="KW-1185">Reference proteome</keyword>
<gene>
    <name evidence="1" type="ORF">MJ923_01055</name>
</gene>
<organism evidence="1 2">
    <name type="scientific">Shewanella zhuhaiensis</name>
    <dbReference type="NCBI Taxonomy" id="2919576"/>
    <lineage>
        <taxon>Bacteria</taxon>
        <taxon>Pseudomonadati</taxon>
        <taxon>Pseudomonadota</taxon>
        <taxon>Gammaproteobacteria</taxon>
        <taxon>Alteromonadales</taxon>
        <taxon>Shewanellaceae</taxon>
        <taxon>Shewanella</taxon>
    </lineage>
</organism>
<dbReference type="EMBL" id="JAKUDL010000001">
    <property type="protein sequence ID" value="MCH4292889.1"/>
    <property type="molecule type" value="Genomic_DNA"/>
</dbReference>